<feature type="domain" description="Rad50/SbcC-type AAA" evidence="1">
    <location>
        <begin position="6"/>
        <end position="175"/>
    </location>
</feature>
<accession>A0A382Q336</accession>
<name>A0A382Q336_9ZZZZ</name>
<organism evidence="2">
    <name type="scientific">marine metagenome</name>
    <dbReference type="NCBI Taxonomy" id="408172"/>
    <lineage>
        <taxon>unclassified sequences</taxon>
        <taxon>metagenomes</taxon>
        <taxon>ecological metagenomes</taxon>
    </lineage>
</organism>
<dbReference type="EMBL" id="UINC01111619">
    <property type="protein sequence ID" value="SVC79969.1"/>
    <property type="molecule type" value="Genomic_DNA"/>
</dbReference>
<feature type="non-terminal residue" evidence="2">
    <location>
        <position position="1"/>
    </location>
</feature>
<gene>
    <name evidence="2" type="ORF">METZ01_LOCUS332823</name>
</gene>
<evidence type="ECO:0000259" key="1">
    <source>
        <dbReference type="Pfam" id="PF13476"/>
    </source>
</evidence>
<reference evidence="2" key="1">
    <citation type="submission" date="2018-05" db="EMBL/GenBank/DDBJ databases">
        <authorList>
            <person name="Lanie J.A."/>
            <person name="Ng W.-L."/>
            <person name="Kazmierczak K.M."/>
            <person name="Andrzejewski T.M."/>
            <person name="Davidsen T.M."/>
            <person name="Wayne K.J."/>
            <person name="Tettelin H."/>
            <person name="Glass J.I."/>
            <person name="Rusch D."/>
            <person name="Podicherti R."/>
            <person name="Tsui H.-C.T."/>
            <person name="Winkler M.E."/>
        </authorList>
    </citation>
    <scope>NUCLEOTIDE SEQUENCE</scope>
</reference>
<dbReference type="GO" id="GO:0016887">
    <property type="term" value="F:ATP hydrolysis activity"/>
    <property type="evidence" value="ECO:0007669"/>
    <property type="project" value="InterPro"/>
</dbReference>
<dbReference type="AlphaFoldDB" id="A0A382Q336"/>
<dbReference type="InterPro" id="IPR027417">
    <property type="entry name" value="P-loop_NTPase"/>
</dbReference>
<protein>
    <recommendedName>
        <fullName evidence="1">Rad50/SbcC-type AAA domain-containing protein</fullName>
    </recommendedName>
</protein>
<sequence length="188" mass="21688">LDRNSSTLIIGENGAGKSTVLDALCFGLFGKPFRGINKPQLLNSINMTECVVEIEFVIGTKKIKVIRGIKPNVFEIYINKKLYNQDANARDYQKYLEQQILKLNYRSFTQVVILGSSTFVPFMQLKARHRRDVVEDILDIQIFSLMNMLLKQRLKGITEGQRDVEYNYDLTAEKITLQEKYIDDVKTN</sequence>
<proteinExistence type="predicted"/>
<dbReference type="Gene3D" id="3.40.50.300">
    <property type="entry name" value="P-loop containing nucleotide triphosphate hydrolases"/>
    <property type="match status" value="1"/>
</dbReference>
<dbReference type="PANTHER" id="PTHR32114">
    <property type="entry name" value="ABC TRANSPORTER ABCH.3"/>
    <property type="match status" value="1"/>
</dbReference>
<evidence type="ECO:0000313" key="2">
    <source>
        <dbReference type="EMBL" id="SVC79969.1"/>
    </source>
</evidence>
<dbReference type="Pfam" id="PF13476">
    <property type="entry name" value="AAA_23"/>
    <property type="match status" value="1"/>
</dbReference>
<dbReference type="InterPro" id="IPR038729">
    <property type="entry name" value="Rad50/SbcC_AAA"/>
</dbReference>
<feature type="non-terminal residue" evidence="2">
    <location>
        <position position="188"/>
    </location>
</feature>
<dbReference type="PANTHER" id="PTHR32114:SF2">
    <property type="entry name" value="ABC TRANSPORTER ABCH.3"/>
    <property type="match status" value="1"/>
</dbReference>
<dbReference type="SUPFAM" id="SSF52540">
    <property type="entry name" value="P-loop containing nucleoside triphosphate hydrolases"/>
    <property type="match status" value="1"/>
</dbReference>
<dbReference type="GO" id="GO:0006302">
    <property type="term" value="P:double-strand break repair"/>
    <property type="evidence" value="ECO:0007669"/>
    <property type="project" value="InterPro"/>
</dbReference>